<keyword evidence="2" id="KW-0812">Transmembrane</keyword>
<organism evidence="3">
    <name type="scientific">uncultured Caudovirales phage</name>
    <dbReference type="NCBI Taxonomy" id="2100421"/>
    <lineage>
        <taxon>Viruses</taxon>
        <taxon>Duplodnaviria</taxon>
        <taxon>Heunggongvirae</taxon>
        <taxon>Uroviricota</taxon>
        <taxon>Caudoviricetes</taxon>
        <taxon>Peduoviridae</taxon>
        <taxon>Maltschvirus</taxon>
        <taxon>Maltschvirus maltsch</taxon>
    </lineage>
</organism>
<evidence type="ECO:0000313" key="3">
    <source>
        <dbReference type="EMBL" id="CAB5218473.1"/>
    </source>
</evidence>
<feature type="transmembrane region" description="Helical" evidence="2">
    <location>
        <begin position="6"/>
        <end position="27"/>
    </location>
</feature>
<protein>
    <submittedName>
        <fullName evidence="3">Uncharacterized protein</fullName>
    </submittedName>
</protein>
<keyword evidence="1" id="KW-0175">Coiled coil</keyword>
<name>A0A6J7WT55_9CAUD</name>
<sequence>MIEIENHSLIQTVSMVALAIIALSVGIQKLLKDWKSTGVETNIIGLMHTELERLSVQNTVLSTELNRLQQEMIKLNTQLAQLCLDNQALQAEVVTLTDEITKLRTLQAAVKKVRGA</sequence>
<keyword evidence="2" id="KW-0472">Membrane</keyword>
<reference evidence="3" key="1">
    <citation type="submission" date="2020-05" db="EMBL/GenBank/DDBJ databases">
        <authorList>
            <person name="Chiriac C."/>
            <person name="Salcher M."/>
            <person name="Ghai R."/>
            <person name="Kavagutti S V."/>
        </authorList>
    </citation>
    <scope>NUCLEOTIDE SEQUENCE</scope>
</reference>
<gene>
    <name evidence="3" type="ORF">UFOVP218_20</name>
</gene>
<dbReference type="EMBL" id="LR798261">
    <property type="protein sequence ID" value="CAB5218473.1"/>
    <property type="molecule type" value="Genomic_DNA"/>
</dbReference>
<accession>A0A6J7WT55</accession>
<keyword evidence="2" id="KW-1133">Transmembrane helix</keyword>
<proteinExistence type="predicted"/>
<evidence type="ECO:0000256" key="2">
    <source>
        <dbReference type="SAM" id="Phobius"/>
    </source>
</evidence>
<feature type="coiled-coil region" evidence="1">
    <location>
        <begin position="51"/>
        <end position="106"/>
    </location>
</feature>
<evidence type="ECO:0000256" key="1">
    <source>
        <dbReference type="SAM" id="Coils"/>
    </source>
</evidence>